<proteinExistence type="predicted"/>
<reference evidence="2" key="1">
    <citation type="journal article" date="2019" name="bioRxiv">
        <title>The Genome of the Zebra Mussel, Dreissena polymorpha: A Resource for Invasive Species Research.</title>
        <authorList>
            <person name="McCartney M.A."/>
            <person name="Auch B."/>
            <person name="Kono T."/>
            <person name="Mallez S."/>
            <person name="Zhang Y."/>
            <person name="Obille A."/>
            <person name="Becker A."/>
            <person name="Abrahante J.E."/>
            <person name="Garbe J."/>
            <person name="Badalamenti J.P."/>
            <person name="Herman A."/>
            <person name="Mangelson H."/>
            <person name="Liachko I."/>
            <person name="Sullivan S."/>
            <person name="Sone E.D."/>
            <person name="Koren S."/>
            <person name="Silverstein K.A.T."/>
            <person name="Beckman K.B."/>
            <person name="Gohl D.M."/>
        </authorList>
    </citation>
    <scope>NUCLEOTIDE SEQUENCE</scope>
    <source>
        <strain evidence="2">Duluth1</strain>
        <tissue evidence="2">Whole animal</tissue>
    </source>
</reference>
<dbReference type="AlphaFoldDB" id="A0A9D4K7S6"/>
<reference evidence="2" key="2">
    <citation type="submission" date="2020-11" db="EMBL/GenBank/DDBJ databases">
        <authorList>
            <person name="McCartney M.A."/>
            <person name="Auch B."/>
            <person name="Kono T."/>
            <person name="Mallez S."/>
            <person name="Becker A."/>
            <person name="Gohl D.M."/>
            <person name="Silverstein K.A.T."/>
            <person name="Koren S."/>
            <person name="Bechman K.B."/>
            <person name="Herman A."/>
            <person name="Abrahante J.E."/>
            <person name="Garbe J."/>
        </authorList>
    </citation>
    <scope>NUCLEOTIDE SEQUENCE</scope>
    <source>
        <strain evidence="2">Duluth1</strain>
        <tissue evidence="2">Whole animal</tissue>
    </source>
</reference>
<dbReference type="Proteomes" id="UP000828390">
    <property type="component" value="Unassembled WGS sequence"/>
</dbReference>
<feature type="compositionally biased region" description="Low complexity" evidence="1">
    <location>
        <begin position="31"/>
        <end position="45"/>
    </location>
</feature>
<sequence length="99" mass="10230">MGSVPNINIPAPSAIVSNGALPQPPPPPPAASTSEEITKTKSSASLDYISKSVPHNAIAASEAKRQERLQNGGPQIEEVKAKPEIPQMDPTQAAIIAAL</sequence>
<feature type="region of interest" description="Disordered" evidence="1">
    <location>
        <begin position="1"/>
        <end position="49"/>
    </location>
</feature>
<organism evidence="2 3">
    <name type="scientific">Dreissena polymorpha</name>
    <name type="common">Zebra mussel</name>
    <name type="synonym">Mytilus polymorpha</name>
    <dbReference type="NCBI Taxonomy" id="45954"/>
    <lineage>
        <taxon>Eukaryota</taxon>
        <taxon>Metazoa</taxon>
        <taxon>Spiralia</taxon>
        <taxon>Lophotrochozoa</taxon>
        <taxon>Mollusca</taxon>
        <taxon>Bivalvia</taxon>
        <taxon>Autobranchia</taxon>
        <taxon>Heteroconchia</taxon>
        <taxon>Euheterodonta</taxon>
        <taxon>Imparidentia</taxon>
        <taxon>Neoheterodontei</taxon>
        <taxon>Myida</taxon>
        <taxon>Dreissenoidea</taxon>
        <taxon>Dreissenidae</taxon>
        <taxon>Dreissena</taxon>
    </lineage>
</organism>
<dbReference type="EMBL" id="JAIWYP010000004">
    <property type="protein sequence ID" value="KAH3834535.1"/>
    <property type="molecule type" value="Genomic_DNA"/>
</dbReference>
<gene>
    <name evidence="2" type="ORF">DPMN_107864</name>
</gene>
<evidence type="ECO:0000313" key="2">
    <source>
        <dbReference type="EMBL" id="KAH3834535.1"/>
    </source>
</evidence>
<evidence type="ECO:0000313" key="3">
    <source>
        <dbReference type="Proteomes" id="UP000828390"/>
    </source>
</evidence>
<keyword evidence="3" id="KW-1185">Reference proteome</keyword>
<name>A0A9D4K7S6_DREPO</name>
<protein>
    <submittedName>
        <fullName evidence="2">Uncharacterized protein</fullName>
    </submittedName>
</protein>
<accession>A0A9D4K7S6</accession>
<evidence type="ECO:0000256" key="1">
    <source>
        <dbReference type="SAM" id="MobiDB-lite"/>
    </source>
</evidence>
<comment type="caution">
    <text evidence="2">The sequence shown here is derived from an EMBL/GenBank/DDBJ whole genome shotgun (WGS) entry which is preliminary data.</text>
</comment>